<dbReference type="NCBIfam" id="TIGR03023">
    <property type="entry name" value="WcaJ_sugtrans"/>
    <property type="match status" value="1"/>
</dbReference>
<evidence type="ECO:0000313" key="10">
    <source>
        <dbReference type="Proteomes" id="UP000217289"/>
    </source>
</evidence>
<comment type="subcellular location">
    <subcellularLocation>
        <location evidence="1">Membrane</location>
        <topology evidence="1">Multi-pass membrane protein</topology>
    </subcellularLocation>
</comment>
<dbReference type="NCBIfam" id="TIGR03025">
    <property type="entry name" value="EPS_sugtrans"/>
    <property type="match status" value="1"/>
</dbReference>
<dbReference type="GO" id="GO:0016780">
    <property type="term" value="F:phosphotransferase activity, for other substituted phosphate groups"/>
    <property type="evidence" value="ECO:0007669"/>
    <property type="project" value="TreeGrafter"/>
</dbReference>
<feature type="domain" description="Bacterial sugar transferase" evidence="8">
    <location>
        <begin position="287"/>
        <end position="463"/>
    </location>
</feature>
<dbReference type="PANTHER" id="PTHR30576">
    <property type="entry name" value="COLANIC BIOSYNTHESIS UDP-GLUCOSE LIPID CARRIER TRANSFERASE"/>
    <property type="match status" value="1"/>
</dbReference>
<accession>A0A250I6R6</accession>
<dbReference type="InterPro" id="IPR003362">
    <property type="entry name" value="Bact_transf"/>
</dbReference>
<comment type="similarity">
    <text evidence="2">Belongs to the bacterial sugar transferase family.</text>
</comment>
<dbReference type="PANTHER" id="PTHR30576:SF0">
    <property type="entry name" value="UNDECAPRENYL-PHOSPHATE N-ACETYLGALACTOSAMINYL 1-PHOSPHATE TRANSFERASE-RELATED"/>
    <property type="match status" value="1"/>
</dbReference>
<keyword evidence="5 7" id="KW-1133">Transmembrane helix</keyword>
<evidence type="ECO:0000256" key="7">
    <source>
        <dbReference type="SAM" id="Phobius"/>
    </source>
</evidence>
<feature type="transmembrane region" description="Helical" evidence="7">
    <location>
        <begin position="119"/>
        <end position="139"/>
    </location>
</feature>
<organism evidence="9 10">
    <name type="scientific">Melittangium boletus DSM 14713</name>
    <dbReference type="NCBI Taxonomy" id="1294270"/>
    <lineage>
        <taxon>Bacteria</taxon>
        <taxon>Pseudomonadati</taxon>
        <taxon>Myxococcota</taxon>
        <taxon>Myxococcia</taxon>
        <taxon>Myxococcales</taxon>
        <taxon>Cystobacterineae</taxon>
        <taxon>Archangiaceae</taxon>
        <taxon>Melittangium</taxon>
    </lineage>
</organism>
<dbReference type="GO" id="GO:0016020">
    <property type="term" value="C:membrane"/>
    <property type="evidence" value="ECO:0007669"/>
    <property type="project" value="UniProtKB-SubCell"/>
</dbReference>
<feature type="transmembrane region" description="Helical" evidence="7">
    <location>
        <begin position="289"/>
        <end position="313"/>
    </location>
</feature>
<evidence type="ECO:0000256" key="4">
    <source>
        <dbReference type="ARBA" id="ARBA00022692"/>
    </source>
</evidence>
<dbReference type="SUPFAM" id="SSF51735">
    <property type="entry name" value="NAD(P)-binding Rossmann-fold domains"/>
    <property type="match status" value="1"/>
</dbReference>
<evidence type="ECO:0000256" key="3">
    <source>
        <dbReference type="ARBA" id="ARBA00022679"/>
    </source>
</evidence>
<feature type="transmembrane region" description="Helical" evidence="7">
    <location>
        <begin position="94"/>
        <end position="113"/>
    </location>
</feature>
<feature type="transmembrane region" description="Helical" evidence="7">
    <location>
        <begin position="21"/>
        <end position="40"/>
    </location>
</feature>
<dbReference type="AlphaFoldDB" id="A0A250I6R6"/>
<reference evidence="9 10" key="1">
    <citation type="submission" date="2017-06" db="EMBL/GenBank/DDBJ databases">
        <authorList>
            <person name="Kim H.J."/>
            <person name="Triplett B.A."/>
        </authorList>
    </citation>
    <scope>NUCLEOTIDE SEQUENCE [LARGE SCALE GENOMIC DNA]</scope>
    <source>
        <strain evidence="9 10">DSM 14713</strain>
    </source>
</reference>
<dbReference type="InterPro" id="IPR036291">
    <property type="entry name" value="NAD(P)-bd_dom_sf"/>
</dbReference>
<dbReference type="Pfam" id="PF02397">
    <property type="entry name" value="Bac_transf"/>
    <property type="match status" value="1"/>
</dbReference>
<feature type="transmembrane region" description="Helical" evidence="7">
    <location>
        <begin position="52"/>
        <end position="73"/>
    </location>
</feature>
<dbReference type="Proteomes" id="UP000217289">
    <property type="component" value="Chromosome"/>
</dbReference>
<dbReference type="KEGG" id="mbd:MEBOL_000286"/>
<protein>
    <submittedName>
        <fullName evidence="9">Capsular polysaccharide biosynthesis protein</fullName>
    </submittedName>
</protein>
<dbReference type="InterPro" id="IPR017473">
    <property type="entry name" value="Undecaprenyl-P_gluc_Ptfrase"/>
</dbReference>
<name>A0A250I6R6_9BACT</name>
<evidence type="ECO:0000256" key="6">
    <source>
        <dbReference type="ARBA" id="ARBA00023136"/>
    </source>
</evidence>
<keyword evidence="4 7" id="KW-0812">Transmembrane</keyword>
<evidence type="ECO:0000256" key="2">
    <source>
        <dbReference type="ARBA" id="ARBA00006464"/>
    </source>
</evidence>
<dbReference type="Pfam" id="PF13727">
    <property type="entry name" value="CoA_binding_3"/>
    <property type="match status" value="1"/>
</dbReference>
<keyword evidence="3" id="KW-0808">Transferase</keyword>
<dbReference type="EMBL" id="CP022163">
    <property type="protein sequence ID" value="ATB26852.1"/>
    <property type="molecule type" value="Genomic_DNA"/>
</dbReference>
<evidence type="ECO:0000256" key="1">
    <source>
        <dbReference type="ARBA" id="ARBA00004141"/>
    </source>
</evidence>
<dbReference type="Gene3D" id="3.40.50.720">
    <property type="entry name" value="NAD(P)-binding Rossmann-like Domain"/>
    <property type="match status" value="1"/>
</dbReference>
<gene>
    <name evidence="9" type="ORF">MEBOL_000286</name>
</gene>
<evidence type="ECO:0000313" key="9">
    <source>
        <dbReference type="EMBL" id="ATB26852.1"/>
    </source>
</evidence>
<evidence type="ECO:0000259" key="8">
    <source>
        <dbReference type="Pfam" id="PF02397"/>
    </source>
</evidence>
<dbReference type="InterPro" id="IPR017475">
    <property type="entry name" value="EPS_sugar_tfrase"/>
</dbReference>
<sequence length="473" mass="53176">MQVQGKEFRVFSRFQRFYTSIKIAADVVMLTGAFVLAYVTRFDGPIPVMYGMPAWEETLLSLATVLLVFPITYRQARLYATNRARTHIGEVFEVFKATIMATLIVVALTYFTRERYSRLMLAFFSVYAFVGVSSARLVLRGVLSAVRRRGYNLKSILVIGAGELGQRVIETVEGHKELGFRVVGLLSLHPDKVGQQVLGVPVVGHVKDVDTVLDARSVDQVIIAVPLEDQAAVKPLMEQLALRTVDVKVVPDLYQYVTLYGGLEEFGGLPIISLQGDPMAGWNMVAKRVFDILFALVALFVSAPFMLLVAIAVKLTSRGPLLYAQERMGMDGQTFHILKFRTMRTDAESSGALMASKDDPRRTPIGTFLRKYSLDELPQFFNVLTGDMSLVGPRPERPVFIEEFKRQIPRYHLRHKVKAGITGWAQINGLRGQTSIQKRIEYDLYYIENWSLLMDLKILVRTALGGFLSKNAY</sequence>
<proteinExistence type="inferred from homology"/>
<keyword evidence="10" id="KW-1185">Reference proteome</keyword>
<keyword evidence="6 7" id="KW-0472">Membrane</keyword>
<evidence type="ECO:0000256" key="5">
    <source>
        <dbReference type="ARBA" id="ARBA00022989"/>
    </source>
</evidence>